<accession>A0A8B6FJN8</accession>
<dbReference type="OrthoDB" id="6141694at2759"/>
<feature type="compositionally biased region" description="Low complexity" evidence="1">
    <location>
        <begin position="92"/>
        <end position="105"/>
    </location>
</feature>
<dbReference type="Proteomes" id="UP000596742">
    <property type="component" value="Unassembled WGS sequence"/>
</dbReference>
<gene>
    <name evidence="2" type="ORF">MGAL_10B061669</name>
</gene>
<proteinExistence type="predicted"/>
<dbReference type="AlphaFoldDB" id="A0A8B6FJN8"/>
<comment type="caution">
    <text evidence="2">The sequence shown here is derived from an EMBL/GenBank/DDBJ whole genome shotgun (WGS) entry which is preliminary data.</text>
</comment>
<keyword evidence="3" id="KW-1185">Reference proteome</keyword>
<evidence type="ECO:0000313" key="2">
    <source>
        <dbReference type="EMBL" id="VDI49760.1"/>
    </source>
</evidence>
<feature type="compositionally biased region" description="Low complexity" evidence="1">
    <location>
        <begin position="339"/>
        <end position="351"/>
    </location>
</feature>
<organism evidence="2 3">
    <name type="scientific">Mytilus galloprovincialis</name>
    <name type="common">Mediterranean mussel</name>
    <dbReference type="NCBI Taxonomy" id="29158"/>
    <lineage>
        <taxon>Eukaryota</taxon>
        <taxon>Metazoa</taxon>
        <taxon>Spiralia</taxon>
        <taxon>Lophotrochozoa</taxon>
        <taxon>Mollusca</taxon>
        <taxon>Bivalvia</taxon>
        <taxon>Autobranchia</taxon>
        <taxon>Pteriomorphia</taxon>
        <taxon>Mytilida</taxon>
        <taxon>Mytiloidea</taxon>
        <taxon>Mytilidae</taxon>
        <taxon>Mytilinae</taxon>
        <taxon>Mytilus</taxon>
    </lineage>
</organism>
<sequence>MESMVEVTEHSTLIAITILPEKLGKIQKGIAYSIKIQRQNQSTKKDHSKYFVVDHVHQLTELRSHFTSCSRSPSRRSKTNSSYSKLTRKRVNSSSNRSKTNSSSSEPTAKHLNFRSQRSLENVYGLLPRKSNVQFANDDVEISENIIDDEQARVENRNCHMNVTIVVAEIHVNSSGTQEDSRKWKFDKNEQIFDDGDDINLILERDLSDCLPGGILNENTDGIDINLREQSKSVATTNIISERDFANLDRLQREKPYANLIALEELISNLKVLIHLNINVNNAQSGTQDACIIFCIKSKEEKEQIMEKQRELICKKLNEIKLKQNHSVCEPVQKKPRKSNSNNANHQNQNHDNVEETDFVVSKPSDTYTPKSIALKAGQYIAVAYIDTWYPGQILFVKNDLLVQVKFLCPSQNMGNLFKWPQKDDISVVEKIFIFCSDFEVNAKDSGGRTWFLTNYDTICSEYKKYFNTYFV</sequence>
<name>A0A8B6FJN8_MYTGA</name>
<evidence type="ECO:0000256" key="1">
    <source>
        <dbReference type="SAM" id="MobiDB-lite"/>
    </source>
</evidence>
<evidence type="ECO:0000313" key="3">
    <source>
        <dbReference type="Proteomes" id="UP000596742"/>
    </source>
</evidence>
<reference evidence="2" key="1">
    <citation type="submission" date="2018-11" db="EMBL/GenBank/DDBJ databases">
        <authorList>
            <person name="Alioto T."/>
            <person name="Alioto T."/>
        </authorList>
    </citation>
    <scope>NUCLEOTIDE SEQUENCE</scope>
</reference>
<dbReference type="EMBL" id="UYJE01006869">
    <property type="protein sequence ID" value="VDI49760.1"/>
    <property type="molecule type" value="Genomic_DNA"/>
</dbReference>
<feature type="region of interest" description="Disordered" evidence="1">
    <location>
        <begin position="331"/>
        <end position="356"/>
    </location>
</feature>
<feature type="region of interest" description="Disordered" evidence="1">
    <location>
        <begin position="67"/>
        <end position="113"/>
    </location>
</feature>
<protein>
    <submittedName>
        <fullName evidence="2">Uncharacterized protein</fullName>
    </submittedName>
</protein>